<dbReference type="Proteomes" id="UP000181903">
    <property type="component" value="Chromosome I"/>
</dbReference>
<evidence type="ECO:0000313" key="3">
    <source>
        <dbReference type="Proteomes" id="UP000181903"/>
    </source>
</evidence>
<name>A0ABY0RV22_9PSED</name>
<dbReference type="EMBL" id="LT629706">
    <property type="protein sequence ID" value="SDO50852.1"/>
    <property type="molecule type" value="Genomic_DNA"/>
</dbReference>
<gene>
    <name evidence="2" type="ORF">SAMN04490208_4003</name>
</gene>
<feature type="compositionally biased region" description="Polar residues" evidence="1">
    <location>
        <begin position="44"/>
        <end position="54"/>
    </location>
</feature>
<sequence>MARVNASVPMIIPAYVPRPAAAPAAPTRSVSFSGQPTVGRPVTKSRSMSVNQGHSRPAVKKNSLGQTLNAQGKPINASGHLINEFNQRINPQGYAINDQHHLIDKQNRLVNKDQYLVDSVGRPLDKKGNVARSMETAVKGDVALPVGRVVASANHAFAKWNKKAAVGKTSEKSEVPPIKNLAELTQRMMDAEKLIKAGVIPKSPGIKNVAAEAATNAAISGLVSAPISVGAYGASTSWGESIKASYLPLPLLPQAPGTKSIVDPSLAKTQKEASTTKELGAETKELDAETKALYSKMDGLQVSAFTSTNTAMALQLGTFEKGWLPSPDWSADPLKRMTQLEELLDRNEALTCELAENCEVFFKAYLPLKDAPKGVAGLSQRVDTAQRRMHVIDRSQSSIVDAFRARSEGQ</sequence>
<accession>A0ABY0RV22</accession>
<keyword evidence="3" id="KW-1185">Reference proteome</keyword>
<protein>
    <submittedName>
        <fullName evidence="2">Uncharacterized protein</fullName>
    </submittedName>
</protein>
<proteinExistence type="predicted"/>
<organism evidence="2 3">
    <name type="scientific">Pseudomonas poae</name>
    <dbReference type="NCBI Taxonomy" id="200451"/>
    <lineage>
        <taxon>Bacteria</taxon>
        <taxon>Pseudomonadati</taxon>
        <taxon>Pseudomonadota</taxon>
        <taxon>Gammaproteobacteria</taxon>
        <taxon>Pseudomonadales</taxon>
        <taxon>Pseudomonadaceae</taxon>
        <taxon>Pseudomonas</taxon>
    </lineage>
</organism>
<evidence type="ECO:0000256" key="1">
    <source>
        <dbReference type="SAM" id="MobiDB-lite"/>
    </source>
</evidence>
<evidence type="ECO:0000313" key="2">
    <source>
        <dbReference type="EMBL" id="SDO50852.1"/>
    </source>
</evidence>
<reference evidence="2 3" key="1">
    <citation type="submission" date="2016-10" db="EMBL/GenBank/DDBJ databases">
        <authorList>
            <person name="Varghese N."/>
            <person name="Submissions S."/>
        </authorList>
    </citation>
    <scope>NUCLEOTIDE SEQUENCE [LARGE SCALE GENOMIC DNA]</scope>
    <source>
        <strain evidence="2 3">BS2776</strain>
    </source>
</reference>
<feature type="region of interest" description="Disordered" evidence="1">
    <location>
        <begin position="24"/>
        <end position="72"/>
    </location>
</feature>